<organism evidence="13 14">
    <name type="scientific">Spodoptera litura</name>
    <name type="common">Asian cotton leafworm</name>
    <dbReference type="NCBI Taxonomy" id="69820"/>
    <lineage>
        <taxon>Eukaryota</taxon>
        <taxon>Metazoa</taxon>
        <taxon>Ecdysozoa</taxon>
        <taxon>Arthropoda</taxon>
        <taxon>Hexapoda</taxon>
        <taxon>Insecta</taxon>
        <taxon>Pterygota</taxon>
        <taxon>Neoptera</taxon>
        <taxon>Endopterygota</taxon>
        <taxon>Lepidoptera</taxon>
        <taxon>Glossata</taxon>
        <taxon>Ditrysia</taxon>
        <taxon>Noctuoidea</taxon>
        <taxon>Noctuidae</taxon>
        <taxon>Amphipyrinae</taxon>
        <taxon>Spodoptera</taxon>
    </lineage>
</organism>
<dbReference type="InterPro" id="IPR050589">
    <property type="entry name" value="Ikaros_C2H2-ZF"/>
</dbReference>
<dbReference type="GO" id="GO:0003700">
    <property type="term" value="F:DNA-binding transcription factor activity"/>
    <property type="evidence" value="ECO:0007669"/>
    <property type="project" value="TreeGrafter"/>
</dbReference>
<reference evidence="14" key="1">
    <citation type="submission" date="2025-08" db="UniProtKB">
        <authorList>
            <consortium name="RefSeq"/>
        </authorList>
    </citation>
    <scope>IDENTIFICATION</scope>
    <source>
        <strain evidence="14">Ishihara</strain>
        <tissue evidence="14">Whole body</tissue>
    </source>
</reference>
<proteinExistence type="predicted"/>
<feature type="domain" description="C2H2-type" evidence="11">
    <location>
        <begin position="558"/>
        <end position="581"/>
    </location>
</feature>
<dbReference type="OrthoDB" id="4748970at2759"/>
<evidence type="ECO:0000313" key="13">
    <source>
        <dbReference type="Proteomes" id="UP000301870"/>
    </source>
</evidence>
<feature type="domain" description="C2H2-type" evidence="11">
    <location>
        <begin position="303"/>
        <end position="330"/>
    </location>
</feature>
<evidence type="ECO:0000256" key="7">
    <source>
        <dbReference type="ARBA" id="ARBA00023242"/>
    </source>
</evidence>
<evidence type="ECO:0000256" key="9">
    <source>
        <dbReference type="PROSITE-ProRule" id="PRU01263"/>
    </source>
</evidence>
<feature type="region of interest" description="Disordered" evidence="10">
    <location>
        <begin position="99"/>
        <end position="119"/>
    </location>
</feature>
<feature type="domain" description="C2H2-type" evidence="11">
    <location>
        <begin position="274"/>
        <end position="301"/>
    </location>
</feature>
<evidence type="ECO:0000256" key="2">
    <source>
        <dbReference type="ARBA" id="ARBA00022723"/>
    </source>
</evidence>
<dbReference type="GO" id="GO:0000978">
    <property type="term" value="F:RNA polymerase II cis-regulatory region sequence-specific DNA binding"/>
    <property type="evidence" value="ECO:0007669"/>
    <property type="project" value="TreeGrafter"/>
</dbReference>
<keyword evidence="4 8" id="KW-0863">Zinc-finger</keyword>
<dbReference type="KEGG" id="sliu:111354669"/>
<dbReference type="Pfam" id="PF00096">
    <property type="entry name" value="zf-C2H2"/>
    <property type="match status" value="5"/>
</dbReference>
<evidence type="ECO:0000259" key="11">
    <source>
        <dbReference type="PROSITE" id="PS50157"/>
    </source>
</evidence>
<sequence length="604" mass="70606">MSEIWNLSTLCRCCHADGHFKSLNLTYQGKENVEIYENMLKDTLGITISRPQLEASYTICEDCIVKLRDATDFKTQVLMCEQKFKEYCENEQFFSHPDVKVEDETETSSYHSNNDDNHLDEVDENKEIIENTTKYIKKEKPECITEVPIINSSQNIKSLQIEDKTTIKDKTPVKKQKTTNEKDAVRKLINTSKKEIITIQKPHIIQETIGNVSKYSCKQCGASFNTIKLIGDHLVTEHRAIFKCEHCPKILNSYKILLNHLKRHEKRQRVKFNKQCTRCPRIFSTKDSFVEHMQLHLSHNRYPICDICKKRFKNKRILSIHLNLHLGTNKKCLCDICGWGFNDATNLRAHVNTVHLKLKPYVCKLCNKAYATKRPYIDHMTKHRGKEETFSCSTCSWESTNEKRAQVHILKHTNKFMCKICPKIFDDPKSRRRHVFNYHASKFTCTICGVGLSSQYCLDRHLEIHNGIKKFECKICGMKFSQKSGLNRHSMRVHNPESVQDHIVKTKCEICKRSFKNIEVHLERHRVRNFKCEICGQSYASNSTLNRHKTQKHIGRRFYCEVCNKKYLQKSKLNTHMNKVHGIKVEKKVPSVDDKKEIDSVDSN</sequence>
<dbReference type="SUPFAM" id="SSF57667">
    <property type="entry name" value="beta-beta-alpha zinc fingers"/>
    <property type="match status" value="5"/>
</dbReference>
<gene>
    <name evidence="14" type="primary">LOC111354669</name>
</gene>
<dbReference type="SMART" id="SM00868">
    <property type="entry name" value="zf-AD"/>
    <property type="match status" value="2"/>
</dbReference>
<dbReference type="Pfam" id="PF13912">
    <property type="entry name" value="zf-C2H2_6"/>
    <property type="match status" value="1"/>
</dbReference>
<dbReference type="PROSITE" id="PS50157">
    <property type="entry name" value="ZINC_FINGER_C2H2_2"/>
    <property type="match status" value="9"/>
</dbReference>
<evidence type="ECO:0000259" key="12">
    <source>
        <dbReference type="PROSITE" id="PS51915"/>
    </source>
</evidence>
<evidence type="ECO:0000256" key="5">
    <source>
        <dbReference type="ARBA" id="ARBA00022833"/>
    </source>
</evidence>
<dbReference type="FunFam" id="3.30.160.60:FF:000100">
    <property type="entry name" value="Zinc finger 45-like"/>
    <property type="match status" value="1"/>
</dbReference>
<evidence type="ECO:0000256" key="10">
    <source>
        <dbReference type="SAM" id="MobiDB-lite"/>
    </source>
</evidence>
<name>A0A9J7IQT7_SPOLT</name>
<comment type="subcellular location">
    <subcellularLocation>
        <location evidence="1">Nucleus</location>
    </subcellularLocation>
</comment>
<dbReference type="PROSITE" id="PS51915">
    <property type="entry name" value="ZAD"/>
    <property type="match status" value="1"/>
</dbReference>
<feature type="binding site" evidence="9">
    <location>
        <position position="14"/>
    </location>
    <ligand>
        <name>Zn(2+)</name>
        <dbReference type="ChEBI" id="CHEBI:29105"/>
    </ligand>
</feature>
<dbReference type="Proteomes" id="UP000301870">
    <property type="component" value="Chromosome 19"/>
</dbReference>
<dbReference type="GO" id="GO:0008270">
    <property type="term" value="F:zinc ion binding"/>
    <property type="evidence" value="ECO:0007669"/>
    <property type="project" value="UniProtKB-UniRule"/>
</dbReference>
<dbReference type="GO" id="GO:0005634">
    <property type="term" value="C:nucleus"/>
    <property type="evidence" value="ECO:0007669"/>
    <property type="project" value="UniProtKB-SubCell"/>
</dbReference>
<feature type="binding site" evidence="9">
    <location>
        <position position="60"/>
    </location>
    <ligand>
        <name>Zn(2+)</name>
        <dbReference type="ChEBI" id="CHEBI:29105"/>
    </ligand>
</feature>
<dbReference type="PROSITE" id="PS00028">
    <property type="entry name" value="ZINC_FINGER_C2H2_1"/>
    <property type="match status" value="10"/>
</dbReference>
<dbReference type="InterPro" id="IPR012934">
    <property type="entry name" value="Znf_AD"/>
</dbReference>
<evidence type="ECO:0000256" key="4">
    <source>
        <dbReference type="ARBA" id="ARBA00022771"/>
    </source>
</evidence>
<dbReference type="GeneID" id="111354669"/>
<feature type="domain" description="ZAD" evidence="12">
    <location>
        <begin position="9"/>
        <end position="87"/>
    </location>
</feature>
<dbReference type="AlphaFoldDB" id="A0A9J7IQT7"/>
<dbReference type="PANTHER" id="PTHR24404">
    <property type="entry name" value="ZINC FINGER PROTEIN"/>
    <property type="match status" value="1"/>
</dbReference>
<evidence type="ECO:0000256" key="6">
    <source>
        <dbReference type="ARBA" id="ARBA00023125"/>
    </source>
</evidence>
<accession>A0A9J7IQT7</accession>
<dbReference type="Pfam" id="PF13894">
    <property type="entry name" value="zf-C2H2_4"/>
    <property type="match status" value="1"/>
</dbReference>
<keyword evidence="7" id="KW-0539">Nucleus</keyword>
<keyword evidence="13" id="KW-1185">Reference proteome</keyword>
<keyword evidence="2 9" id="KW-0479">Metal-binding</keyword>
<feature type="domain" description="C2H2-type" evidence="11">
    <location>
        <begin position="443"/>
        <end position="470"/>
    </location>
</feature>
<dbReference type="PANTHER" id="PTHR24404:SF114">
    <property type="entry name" value="KLUMPFUSS, ISOFORM B-RELATED"/>
    <property type="match status" value="1"/>
</dbReference>
<dbReference type="InterPro" id="IPR013087">
    <property type="entry name" value="Znf_C2H2_type"/>
</dbReference>
<keyword evidence="3" id="KW-0677">Repeat</keyword>
<feature type="domain" description="C2H2-type" evidence="11">
    <location>
        <begin position="361"/>
        <end position="388"/>
    </location>
</feature>
<dbReference type="RefSeq" id="XP_022823961.1">
    <property type="nucleotide sequence ID" value="XM_022968193.1"/>
</dbReference>
<dbReference type="Gene3D" id="3.30.160.60">
    <property type="entry name" value="Classic Zinc Finger"/>
    <property type="match status" value="7"/>
</dbReference>
<evidence type="ECO:0000256" key="3">
    <source>
        <dbReference type="ARBA" id="ARBA00022737"/>
    </source>
</evidence>
<dbReference type="GO" id="GO:0006357">
    <property type="term" value="P:regulation of transcription by RNA polymerase II"/>
    <property type="evidence" value="ECO:0007669"/>
    <property type="project" value="TreeGrafter"/>
</dbReference>
<keyword evidence="6" id="KW-0238">DNA-binding</keyword>
<feature type="domain" description="C2H2-type" evidence="11">
    <location>
        <begin position="242"/>
        <end position="269"/>
    </location>
</feature>
<feature type="binding site" evidence="9">
    <location>
        <position position="11"/>
    </location>
    <ligand>
        <name>Zn(2+)</name>
        <dbReference type="ChEBI" id="CHEBI:29105"/>
    </ligand>
</feature>
<protein>
    <submittedName>
        <fullName evidence="14">Zinc finger protein 678-like isoform X1</fullName>
    </submittedName>
</protein>
<evidence type="ECO:0000313" key="14">
    <source>
        <dbReference type="RefSeq" id="XP_022823961.1"/>
    </source>
</evidence>
<evidence type="ECO:0000256" key="1">
    <source>
        <dbReference type="ARBA" id="ARBA00004123"/>
    </source>
</evidence>
<dbReference type="SMART" id="SM00355">
    <property type="entry name" value="ZnF_C2H2"/>
    <property type="match status" value="13"/>
</dbReference>
<feature type="domain" description="C2H2-type" evidence="11">
    <location>
        <begin position="471"/>
        <end position="499"/>
    </location>
</feature>
<dbReference type="InterPro" id="IPR036236">
    <property type="entry name" value="Znf_C2H2_sf"/>
</dbReference>
<keyword evidence="5 9" id="KW-0862">Zinc</keyword>
<feature type="binding site" evidence="9">
    <location>
        <position position="63"/>
    </location>
    <ligand>
        <name>Zn(2+)</name>
        <dbReference type="ChEBI" id="CHEBI:29105"/>
    </ligand>
</feature>
<evidence type="ECO:0000256" key="8">
    <source>
        <dbReference type="PROSITE-ProRule" id="PRU00042"/>
    </source>
</evidence>
<feature type="domain" description="C2H2-type" evidence="11">
    <location>
        <begin position="530"/>
        <end position="558"/>
    </location>
</feature>
<feature type="domain" description="C2H2-type" evidence="11">
    <location>
        <begin position="332"/>
        <end position="360"/>
    </location>
</feature>